<gene>
    <name evidence="2" type="ORF">SDC9_14910</name>
</gene>
<evidence type="ECO:0000313" key="2">
    <source>
        <dbReference type="EMBL" id="MPL69176.1"/>
    </source>
</evidence>
<protein>
    <recommendedName>
        <fullName evidence="3">Cytochrome B</fullName>
    </recommendedName>
</protein>
<feature type="transmembrane region" description="Helical" evidence="1">
    <location>
        <begin position="89"/>
        <end position="107"/>
    </location>
</feature>
<dbReference type="AlphaFoldDB" id="A0A644TQ94"/>
<evidence type="ECO:0000256" key="1">
    <source>
        <dbReference type="SAM" id="Phobius"/>
    </source>
</evidence>
<feature type="transmembrane region" description="Helical" evidence="1">
    <location>
        <begin position="14"/>
        <end position="34"/>
    </location>
</feature>
<name>A0A644TQ94_9ZZZZ</name>
<evidence type="ECO:0008006" key="3">
    <source>
        <dbReference type="Google" id="ProtNLM"/>
    </source>
</evidence>
<keyword evidence="1" id="KW-0812">Transmembrane</keyword>
<proteinExistence type="predicted"/>
<dbReference type="SUPFAM" id="SSF103473">
    <property type="entry name" value="MFS general substrate transporter"/>
    <property type="match status" value="1"/>
</dbReference>
<keyword evidence="1" id="KW-0472">Membrane</keyword>
<feature type="transmembrane region" description="Helical" evidence="1">
    <location>
        <begin position="128"/>
        <end position="148"/>
    </location>
</feature>
<comment type="caution">
    <text evidence="2">The sequence shown here is derived from an EMBL/GenBank/DDBJ whole genome shotgun (WGS) entry which is preliminary data.</text>
</comment>
<dbReference type="InterPro" id="IPR036259">
    <property type="entry name" value="MFS_trans_sf"/>
</dbReference>
<keyword evidence="1" id="KW-1133">Transmembrane helix</keyword>
<feature type="transmembrane region" description="Helical" evidence="1">
    <location>
        <begin position="46"/>
        <end position="69"/>
    </location>
</feature>
<accession>A0A644TQ94</accession>
<dbReference type="EMBL" id="VSSQ01000045">
    <property type="protein sequence ID" value="MPL69176.1"/>
    <property type="molecule type" value="Genomic_DNA"/>
</dbReference>
<reference evidence="2" key="1">
    <citation type="submission" date="2019-08" db="EMBL/GenBank/DDBJ databases">
        <authorList>
            <person name="Kucharzyk K."/>
            <person name="Murdoch R.W."/>
            <person name="Higgins S."/>
            <person name="Loffler F."/>
        </authorList>
    </citation>
    <scope>NUCLEOTIDE SEQUENCE</scope>
</reference>
<sequence length="156" mass="17662">MGSLYTFSLYLHSWNRWIILIAGILSIAMALKGLRRRTAYSGANRNLSLLFISSLHLQLLLGLLLYFILSPFTLQAMNDFGAAMKDSTLRYWAVEHSLLNIIAVALAQAGSILIKRTADSRIKHRKTLIWSGIALFIILLMIPVGIMGPERPWFRF</sequence>
<organism evidence="2">
    <name type="scientific">bioreactor metagenome</name>
    <dbReference type="NCBI Taxonomy" id="1076179"/>
    <lineage>
        <taxon>unclassified sequences</taxon>
        <taxon>metagenomes</taxon>
        <taxon>ecological metagenomes</taxon>
    </lineage>
</organism>